<evidence type="ECO:0000256" key="7">
    <source>
        <dbReference type="PROSITE-ProRule" id="PRU00125"/>
    </source>
</evidence>
<dbReference type="PROSITE" id="PS00478">
    <property type="entry name" value="LIM_DOMAIN_1"/>
    <property type="match status" value="1"/>
</dbReference>
<dbReference type="Pfam" id="PF00412">
    <property type="entry name" value="LIM"/>
    <property type="match status" value="1"/>
</dbReference>
<dbReference type="CDD" id="cd08368">
    <property type="entry name" value="LIM"/>
    <property type="match status" value="1"/>
</dbReference>
<evidence type="ECO:0000256" key="5">
    <source>
        <dbReference type="ARBA" id="ARBA00023038"/>
    </source>
</evidence>
<keyword evidence="3" id="KW-0677">Repeat</keyword>
<evidence type="ECO:0000313" key="11">
    <source>
        <dbReference type="Proteomes" id="UP000663856"/>
    </source>
</evidence>
<organism evidence="10 11">
    <name type="scientific">Rotaria magnacalcarata</name>
    <dbReference type="NCBI Taxonomy" id="392030"/>
    <lineage>
        <taxon>Eukaryota</taxon>
        <taxon>Metazoa</taxon>
        <taxon>Spiralia</taxon>
        <taxon>Gnathifera</taxon>
        <taxon>Rotifera</taxon>
        <taxon>Eurotatoria</taxon>
        <taxon>Bdelloidea</taxon>
        <taxon>Philodinida</taxon>
        <taxon>Philodinidae</taxon>
        <taxon>Rotaria</taxon>
    </lineage>
</organism>
<keyword evidence="6" id="KW-0325">Glycoprotein</keyword>
<dbReference type="InterPro" id="IPR011042">
    <property type="entry name" value="6-blade_b-propeller_TolB-like"/>
</dbReference>
<dbReference type="CDD" id="cd05819">
    <property type="entry name" value="NHL"/>
    <property type="match status" value="1"/>
</dbReference>
<dbReference type="GO" id="GO:0046872">
    <property type="term" value="F:metal ion binding"/>
    <property type="evidence" value="ECO:0007669"/>
    <property type="project" value="UniProtKB-KW"/>
</dbReference>
<accession>A0A816T1G2</accession>
<feature type="repeat" description="NHL" evidence="8">
    <location>
        <begin position="367"/>
        <end position="404"/>
    </location>
</feature>
<dbReference type="GO" id="GO:0005576">
    <property type="term" value="C:extracellular region"/>
    <property type="evidence" value="ECO:0007669"/>
    <property type="project" value="TreeGrafter"/>
</dbReference>
<keyword evidence="2" id="KW-0732">Signal</keyword>
<dbReference type="SUPFAM" id="SSF57716">
    <property type="entry name" value="Glucocorticoid receptor-like (DNA-binding domain)"/>
    <property type="match status" value="1"/>
</dbReference>
<evidence type="ECO:0000256" key="8">
    <source>
        <dbReference type="PROSITE-ProRule" id="PRU00504"/>
    </source>
</evidence>
<keyword evidence="4 7" id="KW-0862">Zinc</keyword>
<dbReference type="PROSITE" id="PS51125">
    <property type="entry name" value="NHL"/>
    <property type="match status" value="2"/>
</dbReference>
<dbReference type="InterPro" id="IPR001258">
    <property type="entry name" value="NHL_repeat"/>
</dbReference>
<evidence type="ECO:0000256" key="1">
    <source>
        <dbReference type="ARBA" id="ARBA00022723"/>
    </source>
</evidence>
<gene>
    <name evidence="10" type="ORF">WKI299_LOCUS18355</name>
</gene>
<dbReference type="Gene3D" id="2.10.110.10">
    <property type="entry name" value="Cysteine Rich Protein"/>
    <property type="match status" value="1"/>
</dbReference>
<dbReference type="EMBL" id="CAJNRF010007519">
    <property type="protein sequence ID" value="CAF2092080.1"/>
    <property type="molecule type" value="Genomic_DNA"/>
</dbReference>
<evidence type="ECO:0000256" key="4">
    <source>
        <dbReference type="ARBA" id="ARBA00022833"/>
    </source>
</evidence>
<comment type="caution">
    <text evidence="10">The sequence shown here is derived from an EMBL/GenBank/DDBJ whole genome shotgun (WGS) entry which is preliminary data.</text>
</comment>
<dbReference type="SMART" id="SM00132">
    <property type="entry name" value="LIM"/>
    <property type="match status" value="1"/>
</dbReference>
<name>A0A816T1G2_9BILA</name>
<dbReference type="SUPFAM" id="SSF101898">
    <property type="entry name" value="NHL repeat"/>
    <property type="match status" value="1"/>
</dbReference>
<dbReference type="Gene3D" id="2.120.10.30">
    <property type="entry name" value="TolB, C-terminal domain"/>
    <property type="match status" value="3"/>
</dbReference>
<dbReference type="PANTHER" id="PTHR10680">
    <property type="entry name" value="PEPTIDYL-GLYCINE ALPHA-AMIDATING MONOOXYGENASE"/>
    <property type="match status" value="1"/>
</dbReference>
<dbReference type="AlphaFoldDB" id="A0A816T1G2"/>
<proteinExistence type="predicted"/>
<keyword evidence="1 7" id="KW-0479">Metal-binding</keyword>
<dbReference type="PANTHER" id="PTHR10680:SF28">
    <property type="entry name" value="SMP-30_GLUCONOLACTONASE_LRE-LIKE REGION DOMAIN-CONTAINING PROTEIN"/>
    <property type="match status" value="1"/>
</dbReference>
<feature type="domain" description="LIM zinc-binding" evidence="9">
    <location>
        <begin position="9"/>
        <end position="78"/>
    </location>
</feature>
<dbReference type="Pfam" id="PF01436">
    <property type="entry name" value="NHL"/>
    <property type="match status" value="1"/>
</dbReference>
<evidence type="ECO:0000256" key="3">
    <source>
        <dbReference type="ARBA" id="ARBA00022737"/>
    </source>
</evidence>
<dbReference type="InterPro" id="IPR001781">
    <property type="entry name" value="Znf_LIM"/>
</dbReference>
<protein>
    <recommendedName>
        <fullName evidence="9">LIM zinc-binding domain-containing protein</fullName>
    </recommendedName>
</protein>
<feature type="repeat" description="NHL" evidence="8">
    <location>
        <begin position="267"/>
        <end position="303"/>
    </location>
</feature>
<evidence type="ECO:0000313" key="10">
    <source>
        <dbReference type="EMBL" id="CAF2092080.1"/>
    </source>
</evidence>
<reference evidence="10" key="1">
    <citation type="submission" date="2021-02" db="EMBL/GenBank/DDBJ databases">
        <authorList>
            <person name="Nowell W R."/>
        </authorList>
    </citation>
    <scope>NUCLEOTIDE SEQUENCE</scope>
</reference>
<evidence type="ECO:0000256" key="6">
    <source>
        <dbReference type="ARBA" id="ARBA00023180"/>
    </source>
</evidence>
<evidence type="ECO:0000256" key="2">
    <source>
        <dbReference type="ARBA" id="ARBA00022729"/>
    </source>
</evidence>
<dbReference type="PROSITE" id="PS50023">
    <property type="entry name" value="LIM_DOMAIN_2"/>
    <property type="match status" value="1"/>
</dbReference>
<evidence type="ECO:0000259" key="9">
    <source>
        <dbReference type="PROSITE" id="PS50023"/>
    </source>
</evidence>
<keyword evidence="5 7" id="KW-0440">LIM domain</keyword>
<dbReference type="Proteomes" id="UP000663856">
    <property type="component" value="Unassembled WGS sequence"/>
</dbReference>
<sequence>MLNAPIKSNVCKKCNDCFRHEENVALFKQHQYHFRCFLCIDCKKQLSHESFYLDEKLQLDISNPQVYCEICYFKRCSSCSECHQTFTPTSIIIEFQGQEYHNECIPANATWVQNGVTVAGGHGYGDATNQLSHPFGLFVDDDQTVVIADFGNHRIMQWKNGDTTNGQVVAGGNGAGNRLHQLNLPTDVLIDKDTDSLIICEGRRVVRWSRRSGTTKGEILIDNIDRYGVAMDEQRYLYVSDVGKHEVRRYKLGEKNGTRVAGGNGEGNGRSQLNVPTYLFVDRQQNVYVSDRENHRVMKWNKGVKEGIVVAGGQGQGNALTQLSSPQGIFVDTLGTLYVADSLNDRVIRWTQGDKKQDTVIVGGNGRGAGANQFNVPIGLSFDRQGNLYVVDWNNNRVQRFSTE</sequence>